<dbReference type="InterPro" id="IPR005467">
    <property type="entry name" value="His_kinase_dom"/>
</dbReference>
<dbReference type="eggNOG" id="COG1716">
    <property type="taxonomic scope" value="Bacteria"/>
</dbReference>
<dbReference type="CDD" id="cd00082">
    <property type="entry name" value="HisKA"/>
    <property type="match status" value="1"/>
</dbReference>
<dbReference type="InterPro" id="IPR035965">
    <property type="entry name" value="PAS-like_dom_sf"/>
</dbReference>
<dbReference type="Pfam" id="PF00512">
    <property type="entry name" value="HisKA"/>
    <property type="match status" value="1"/>
</dbReference>
<dbReference type="SMART" id="SM00240">
    <property type="entry name" value="FHA"/>
    <property type="match status" value="1"/>
</dbReference>
<dbReference type="InterPro" id="IPR003594">
    <property type="entry name" value="HATPase_dom"/>
</dbReference>
<evidence type="ECO:0000313" key="10">
    <source>
        <dbReference type="Proteomes" id="UP000008206"/>
    </source>
</evidence>
<dbReference type="SUPFAM" id="SSF49879">
    <property type="entry name" value="SMAD/FHA domain"/>
    <property type="match status" value="1"/>
</dbReference>
<dbReference type="InterPro" id="IPR036097">
    <property type="entry name" value="HisK_dim/P_sf"/>
</dbReference>
<sequence>MNQNQNIEHLLIIEDLRGKRTIVLESATCSIGRATTNSIVLDSPEISRYHAILLRLTQPETTHHSFRLIDGDLQGKRSKNGISVNGCSCFSHDLQHGDEIYFSKDVRARYYATVNRADIEYLNSCEDEEVSGFLSNLNSPFTTLISSDDTKSYSCETSLERLASFPELIANPIIEIDLLGNITYLNPAAVSQFPNLRQQGLRHPVLAGIVSMVENEQQTHFVREVTVGEQIFEQSIHYIIVGELIRTYLTDITERKRVEALLKQSYEELEHRVQQRTAELASINISLKDEIAERARAENALKQSMATNRALLNAIPDWMFRITKEGTVVNFKAGKCVEVPLLSEEFLEKNLGEVLPSEIGQSMMNCIKEAFLTEELQILEYQLNSHHGEKDYEVRIAITSENEVMAIVRDITERKRVEQDIRHALEKEKQLNELKTRFVTMTSHEFRTPLAIILSSAELIEHYAHKLDEKKKMTHLQRIQTAVKHMTGLLNDVLVLGKAEAGKIEFMPTPISLAQFCRQLVEEVQLTTSTHTIVFCAHNQCPNGCLDQQLLRHILTNLLTNAIKYSPESSLVQFDLICESQKVIFRIQDQGIGIPANEQPELFNSFFRASNVGSISGTGLGLSIVKKAVDLHGGQIEVESRLGEGTTFTVKLPYSGCRLSDKDKLVSLHPSTTATAPLLNQ</sequence>
<dbReference type="Gene3D" id="1.10.287.130">
    <property type="match status" value="1"/>
</dbReference>
<dbReference type="CDD" id="cd00075">
    <property type="entry name" value="HATPase"/>
    <property type="match status" value="1"/>
</dbReference>
<keyword evidence="10" id="KW-1185">Reference proteome</keyword>
<dbReference type="InterPro" id="IPR003661">
    <property type="entry name" value="HisK_dim/P_dom"/>
</dbReference>
<evidence type="ECO:0000256" key="2">
    <source>
        <dbReference type="ARBA" id="ARBA00012438"/>
    </source>
</evidence>
<dbReference type="PANTHER" id="PTHR43711">
    <property type="entry name" value="TWO-COMPONENT HISTIDINE KINASE"/>
    <property type="match status" value="1"/>
</dbReference>
<dbReference type="Pfam" id="PF00498">
    <property type="entry name" value="FHA"/>
    <property type="match status" value="1"/>
</dbReference>
<dbReference type="Gene3D" id="3.30.565.10">
    <property type="entry name" value="Histidine kinase-like ATPase, C-terminal domain"/>
    <property type="match status" value="1"/>
</dbReference>
<dbReference type="PRINTS" id="PR00344">
    <property type="entry name" value="BCTRLSENSOR"/>
</dbReference>
<evidence type="ECO:0000256" key="4">
    <source>
        <dbReference type="ARBA" id="ARBA00022679"/>
    </source>
</evidence>
<dbReference type="InterPro" id="IPR000253">
    <property type="entry name" value="FHA_dom"/>
</dbReference>
<dbReference type="Gene3D" id="2.60.200.20">
    <property type="match status" value="1"/>
</dbReference>
<protein>
    <recommendedName>
        <fullName evidence="2">histidine kinase</fullName>
        <ecNumber evidence="2">2.7.13.3</ecNumber>
    </recommendedName>
</protein>
<dbReference type="eggNOG" id="COG4191">
    <property type="taxonomic scope" value="Bacteria"/>
</dbReference>
<dbReference type="PROSITE" id="PS50109">
    <property type="entry name" value="HIS_KIN"/>
    <property type="match status" value="1"/>
</dbReference>
<dbReference type="STRING" id="497965.Cyan7822_4408"/>
<dbReference type="PANTHER" id="PTHR43711:SF26">
    <property type="entry name" value="SENSOR HISTIDINE KINASE RCSC"/>
    <property type="match status" value="1"/>
</dbReference>
<name>E0UB77_GLOV7</name>
<dbReference type="InterPro" id="IPR036890">
    <property type="entry name" value="HATPase_C_sf"/>
</dbReference>
<dbReference type="SUPFAM" id="SSF55874">
    <property type="entry name" value="ATPase domain of HSP90 chaperone/DNA topoisomerase II/histidine kinase"/>
    <property type="match status" value="1"/>
</dbReference>
<evidence type="ECO:0000256" key="3">
    <source>
        <dbReference type="ARBA" id="ARBA00022553"/>
    </source>
</evidence>
<evidence type="ECO:0000256" key="6">
    <source>
        <dbReference type="ARBA" id="ARBA00023012"/>
    </source>
</evidence>
<dbReference type="RefSeq" id="WP_013324385.1">
    <property type="nucleotide sequence ID" value="NC_014501.1"/>
</dbReference>
<dbReference type="Gene3D" id="3.30.450.20">
    <property type="entry name" value="PAS domain"/>
    <property type="match status" value="1"/>
</dbReference>
<dbReference type="OrthoDB" id="509491at2"/>
<dbReference type="Pfam" id="PF02518">
    <property type="entry name" value="HATPase_c"/>
    <property type="match status" value="1"/>
</dbReference>
<proteinExistence type="predicted"/>
<dbReference type="GO" id="GO:0000155">
    <property type="term" value="F:phosphorelay sensor kinase activity"/>
    <property type="evidence" value="ECO:0007669"/>
    <property type="project" value="InterPro"/>
</dbReference>
<dbReference type="FunFam" id="3.30.565.10:FF:000006">
    <property type="entry name" value="Sensor histidine kinase WalK"/>
    <property type="match status" value="1"/>
</dbReference>
<keyword evidence="6" id="KW-0902">Two-component regulatory system</keyword>
<feature type="domain" description="Histidine kinase" evidence="8">
    <location>
        <begin position="441"/>
        <end position="656"/>
    </location>
</feature>
<feature type="domain" description="FHA" evidence="7">
    <location>
        <begin position="29"/>
        <end position="86"/>
    </location>
</feature>
<comment type="catalytic activity">
    <reaction evidence="1">
        <text>ATP + protein L-histidine = ADP + protein N-phospho-L-histidine.</text>
        <dbReference type="EC" id="2.7.13.3"/>
    </reaction>
</comment>
<keyword evidence="3" id="KW-0597">Phosphoprotein</keyword>
<gene>
    <name evidence="9" type="ordered locus">Cyan7822_4408</name>
</gene>
<keyword evidence="5 9" id="KW-0418">Kinase</keyword>
<dbReference type="SMART" id="SM00091">
    <property type="entry name" value="PAS"/>
    <property type="match status" value="2"/>
</dbReference>
<dbReference type="SMART" id="SM00387">
    <property type="entry name" value="HATPase_c"/>
    <property type="match status" value="1"/>
</dbReference>
<dbReference type="InterPro" id="IPR008984">
    <property type="entry name" value="SMAD_FHA_dom_sf"/>
</dbReference>
<evidence type="ECO:0000256" key="1">
    <source>
        <dbReference type="ARBA" id="ARBA00000085"/>
    </source>
</evidence>
<evidence type="ECO:0000259" key="7">
    <source>
        <dbReference type="PROSITE" id="PS50006"/>
    </source>
</evidence>
<evidence type="ECO:0000313" key="9">
    <source>
        <dbReference type="EMBL" id="ADN16322.1"/>
    </source>
</evidence>
<dbReference type="InterPro" id="IPR000014">
    <property type="entry name" value="PAS"/>
</dbReference>
<reference evidence="10" key="1">
    <citation type="journal article" date="2011" name="MBio">
        <title>Novel metabolic attributes of the genus Cyanothece, comprising a group of unicellular nitrogen-fixing Cyanobacteria.</title>
        <authorList>
            <person name="Bandyopadhyay A."/>
            <person name="Elvitigala T."/>
            <person name="Welsh E."/>
            <person name="Stockel J."/>
            <person name="Liberton M."/>
            <person name="Min H."/>
            <person name="Sherman L.A."/>
            <person name="Pakrasi H.B."/>
        </authorList>
    </citation>
    <scope>NUCLEOTIDE SEQUENCE [LARGE SCALE GENOMIC DNA]</scope>
    <source>
        <strain evidence="10">PCC 7822</strain>
    </source>
</reference>
<dbReference type="EC" id="2.7.13.3" evidence="2"/>
<dbReference type="Proteomes" id="UP000008206">
    <property type="component" value="Chromosome"/>
</dbReference>
<dbReference type="EMBL" id="CP002198">
    <property type="protein sequence ID" value="ADN16322.1"/>
    <property type="molecule type" value="Genomic_DNA"/>
</dbReference>
<evidence type="ECO:0000256" key="5">
    <source>
        <dbReference type="ARBA" id="ARBA00022777"/>
    </source>
</evidence>
<dbReference type="eggNOG" id="COG2205">
    <property type="taxonomic scope" value="Bacteria"/>
</dbReference>
<dbReference type="InterPro" id="IPR050736">
    <property type="entry name" value="Sensor_HK_Regulatory"/>
</dbReference>
<dbReference type="AlphaFoldDB" id="E0UB77"/>
<dbReference type="PROSITE" id="PS50006">
    <property type="entry name" value="FHA_DOMAIN"/>
    <property type="match status" value="1"/>
</dbReference>
<dbReference type="SUPFAM" id="SSF47384">
    <property type="entry name" value="Homodimeric domain of signal transducing histidine kinase"/>
    <property type="match status" value="1"/>
</dbReference>
<keyword evidence="4" id="KW-0808">Transferase</keyword>
<accession>E0UB77</accession>
<evidence type="ECO:0000259" key="8">
    <source>
        <dbReference type="PROSITE" id="PS50109"/>
    </source>
</evidence>
<dbReference type="InterPro" id="IPR004358">
    <property type="entry name" value="Sig_transdc_His_kin-like_C"/>
</dbReference>
<dbReference type="SUPFAM" id="SSF55785">
    <property type="entry name" value="PYP-like sensor domain (PAS domain)"/>
    <property type="match status" value="1"/>
</dbReference>
<dbReference type="KEGG" id="cyj:Cyan7822_4408"/>
<organism evidence="9 10">
    <name type="scientific">Gloeothece verrucosa (strain PCC 7822)</name>
    <name type="common">Cyanothece sp. (strain PCC 7822)</name>
    <dbReference type="NCBI Taxonomy" id="497965"/>
    <lineage>
        <taxon>Bacteria</taxon>
        <taxon>Bacillati</taxon>
        <taxon>Cyanobacteriota</taxon>
        <taxon>Cyanophyceae</taxon>
        <taxon>Oscillatoriophycideae</taxon>
        <taxon>Chroococcales</taxon>
        <taxon>Aphanothecaceae</taxon>
        <taxon>Gloeothece</taxon>
        <taxon>Gloeothece verrucosa</taxon>
    </lineage>
</organism>
<dbReference type="SMART" id="SM00388">
    <property type="entry name" value="HisKA"/>
    <property type="match status" value="1"/>
</dbReference>
<dbReference type="HOGENOM" id="CLU_418454_0_0_3"/>